<comment type="caution">
    <text evidence="3">The sequence shown here is derived from an EMBL/GenBank/DDBJ whole genome shotgun (WGS) entry which is preliminary data.</text>
</comment>
<dbReference type="InterPro" id="IPR044528">
    <property type="entry name" value="POD-like_MBL-fold"/>
</dbReference>
<dbReference type="PANTHER" id="PTHR43084:SF1">
    <property type="entry name" value="PERSULFIDE DIOXYGENASE ETHE1, MITOCHONDRIAL"/>
    <property type="match status" value="1"/>
</dbReference>
<organism evidence="3 4">
    <name type="scientific">Phenylobacterium ferrooxidans</name>
    <dbReference type="NCBI Taxonomy" id="2982689"/>
    <lineage>
        <taxon>Bacteria</taxon>
        <taxon>Pseudomonadati</taxon>
        <taxon>Pseudomonadota</taxon>
        <taxon>Alphaproteobacteria</taxon>
        <taxon>Caulobacterales</taxon>
        <taxon>Caulobacteraceae</taxon>
        <taxon>Phenylobacterium</taxon>
    </lineage>
</organism>
<dbReference type="InterPro" id="IPR001279">
    <property type="entry name" value="Metallo-B-lactamas"/>
</dbReference>
<sequence length="314" mass="33910">MRDPTAPPDSVAVSAVAKIDAARADAALRPQVKAFFDEATFTVSYVVRDPGSKACAIIDSVLDYDPASGRTSHGSADAVIDYVRAEGLEVVWQLETHAHADHLSAAPYLQAALGGQLAIGEEIVRVQQTFGALFNVGSDFARDGRQFDHLFQDGEAFAIGALQAIALHVPGHTPACMAYVIGDTVFVGDTLFMPDYGTARCDFPGGDAATLYRSIQRLLTLPDATRVFLCHDYKAPERTEFAWETTIGEQRRENVHVHAGISEAAFVALREARDKTLGVPRLILPSVQVNMRGGHLPDPEANGVRYLKIPLNAV</sequence>
<dbReference type="EMBL" id="JAOTJD010000003">
    <property type="protein sequence ID" value="MFD3262822.1"/>
    <property type="molecule type" value="Genomic_DNA"/>
</dbReference>
<evidence type="ECO:0000313" key="3">
    <source>
        <dbReference type="EMBL" id="MFD3262822.1"/>
    </source>
</evidence>
<dbReference type="SUPFAM" id="SSF56281">
    <property type="entry name" value="Metallo-hydrolase/oxidoreductase"/>
    <property type="match status" value="1"/>
</dbReference>
<dbReference type="PANTHER" id="PTHR43084">
    <property type="entry name" value="PERSULFIDE DIOXYGENASE ETHE1"/>
    <property type="match status" value="1"/>
</dbReference>
<gene>
    <name evidence="3" type="ORF">OCL97_02455</name>
</gene>
<dbReference type="SMART" id="SM00849">
    <property type="entry name" value="Lactamase_B"/>
    <property type="match status" value="1"/>
</dbReference>
<keyword evidence="1" id="KW-0479">Metal-binding</keyword>
<dbReference type="Proteomes" id="UP001598130">
    <property type="component" value="Unassembled WGS sequence"/>
</dbReference>
<protein>
    <submittedName>
        <fullName evidence="3">MBL fold metallo-hydrolase</fullName>
    </submittedName>
</protein>
<dbReference type="Gene3D" id="3.60.15.10">
    <property type="entry name" value="Ribonuclease Z/Hydroxyacylglutathione hydrolase-like"/>
    <property type="match status" value="1"/>
</dbReference>
<evidence type="ECO:0000256" key="1">
    <source>
        <dbReference type="ARBA" id="ARBA00022723"/>
    </source>
</evidence>
<accession>A0ABW6CLK6</accession>
<dbReference type="InterPro" id="IPR036866">
    <property type="entry name" value="RibonucZ/Hydroxyglut_hydro"/>
</dbReference>
<proteinExistence type="predicted"/>
<reference evidence="3 4" key="1">
    <citation type="submission" date="2022-09" db="EMBL/GenBank/DDBJ databases">
        <title>New species of Phenylobacterium.</title>
        <authorList>
            <person name="Mieszkin S."/>
        </authorList>
    </citation>
    <scope>NUCLEOTIDE SEQUENCE [LARGE SCALE GENOMIC DNA]</scope>
    <source>
        <strain evidence="3 4">HK31-G</strain>
    </source>
</reference>
<evidence type="ECO:0000259" key="2">
    <source>
        <dbReference type="SMART" id="SM00849"/>
    </source>
</evidence>
<dbReference type="RefSeq" id="WP_377367277.1">
    <property type="nucleotide sequence ID" value="NZ_JAOTJD010000003.1"/>
</dbReference>
<name>A0ABW6CLK6_9CAUL</name>
<evidence type="ECO:0000313" key="4">
    <source>
        <dbReference type="Proteomes" id="UP001598130"/>
    </source>
</evidence>
<keyword evidence="4" id="KW-1185">Reference proteome</keyword>
<dbReference type="CDD" id="cd07724">
    <property type="entry name" value="POD-like_MBL-fold"/>
    <property type="match status" value="1"/>
</dbReference>
<feature type="domain" description="Metallo-beta-lactamase" evidence="2">
    <location>
        <begin position="41"/>
        <end position="231"/>
    </location>
</feature>
<dbReference type="Pfam" id="PF00753">
    <property type="entry name" value="Lactamase_B"/>
    <property type="match status" value="1"/>
</dbReference>
<dbReference type="InterPro" id="IPR051682">
    <property type="entry name" value="Mito_Persulfide_Diox"/>
</dbReference>